<evidence type="ECO:0000256" key="3">
    <source>
        <dbReference type="ARBA" id="ARBA00022723"/>
    </source>
</evidence>
<dbReference type="InterPro" id="IPR017896">
    <property type="entry name" value="4Fe4S_Fe-S-bd"/>
</dbReference>
<keyword evidence="6" id="KW-0408">Iron</keyword>
<dbReference type="Proteomes" id="UP000886857">
    <property type="component" value="Unassembled WGS sequence"/>
</dbReference>
<feature type="domain" description="4Fe-4S ferredoxin-type" evidence="8">
    <location>
        <begin position="185"/>
        <end position="214"/>
    </location>
</feature>
<evidence type="ECO:0000256" key="6">
    <source>
        <dbReference type="ARBA" id="ARBA00023004"/>
    </source>
</evidence>
<dbReference type="Gene3D" id="3.30.70.20">
    <property type="match status" value="1"/>
</dbReference>
<dbReference type="PROSITE" id="PS00198">
    <property type="entry name" value="4FE4S_FER_1"/>
    <property type="match status" value="2"/>
</dbReference>
<dbReference type="InterPro" id="IPR047964">
    <property type="entry name" value="EFR1-like"/>
</dbReference>
<proteinExistence type="predicted"/>
<dbReference type="SUPFAM" id="SSF52218">
    <property type="entry name" value="Flavoproteins"/>
    <property type="match status" value="1"/>
</dbReference>
<evidence type="ECO:0000256" key="7">
    <source>
        <dbReference type="ARBA" id="ARBA00023014"/>
    </source>
</evidence>
<feature type="domain" description="4Fe-4S ferredoxin-type" evidence="8">
    <location>
        <begin position="215"/>
        <end position="243"/>
    </location>
</feature>
<name>A0A9D1NA85_9FIRM</name>
<keyword evidence="1" id="KW-0813">Transport</keyword>
<keyword evidence="3" id="KW-0479">Metal-binding</keyword>
<protein>
    <submittedName>
        <fullName evidence="9">EFR1 family ferrodoxin</fullName>
    </submittedName>
</protein>
<evidence type="ECO:0000256" key="2">
    <source>
        <dbReference type="ARBA" id="ARBA00022485"/>
    </source>
</evidence>
<sequence>MKKAAFYSFSATGNTKRICDLFADELRALGYETEYIPVRRGAVYPALAEYDLVFLAYPVHGFAAPRIMLDLAAGFPEGSSAYYIIKTSGEPLSANDASSEVLRRKMKAKGYVFKGEFHYVMPYNMLFRHSDKMVALMWRAALNTVPADAALAARGEEKIPEVSARAKLIRASLAFEHGGMRILGLFFGVDRKKCTSCGRCVKLCPEQNITMDENGKVKFGRHCMGCAACSFHCPTDAIRIGAMNRYKVNGPYTFSSDIDGLTQKDVCDYCHEDYIRYFAAHGIDLPAEEGEKI</sequence>
<evidence type="ECO:0000313" key="9">
    <source>
        <dbReference type="EMBL" id="HIU99368.1"/>
    </source>
</evidence>
<evidence type="ECO:0000313" key="10">
    <source>
        <dbReference type="Proteomes" id="UP000886857"/>
    </source>
</evidence>
<dbReference type="Pfam" id="PF13237">
    <property type="entry name" value="Fer4_10"/>
    <property type="match status" value="1"/>
</dbReference>
<evidence type="ECO:0000259" key="8">
    <source>
        <dbReference type="PROSITE" id="PS51379"/>
    </source>
</evidence>
<evidence type="ECO:0000256" key="5">
    <source>
        <dbReference type="ARBA" id="ARBA00022982"/>
    </source>
</evidence>
<dbReference type="PANTHER" id="PTHR43687">
    <property type="entry name" value="ADENYLYLSULFATE REDUCTASE, BETA SUBUNIT"/>
    <property type="match status" value="1"/>
</dbReference>
<dbReference type="InterPro" id="IPR029039">
    <property type="entry name" value="Flavoprotein-like_sf"/>
</dbReference>
<dbReference type="SUPFAM" id="SSF54862">
    <property type="entry name" value="4Fe-4S ferredoxins"/>
    <property type="match status" value="1"/>
</dbReference>
<keyword evidence="4" id="KW-0677">Repeat</keyword>
<evidence type="ECO:0000256" key="4">
    <source>
        <dbReference type="ARBA" id="ARBA00022737"/>
    </source>
</evidence>
<dbReference type="Gene3D" id="3.40.50.360">
    <property type="match status" value="1"/>
</dbReference>
<evidence type="ECO:0000256" key="1">
    <source>
        <dbReference type="ARBA" id="ARBA00022448"/>
    </source>
</evidence>
<reference evidence="9" key="1">
    <citation type="submission" date="2020-10" db="EMBL/GenBank/DDBJ databases">
        <authorList>
            <person name="Gilroy R."/>
        </authorList>
    </citation>
    <scope>NUCLEOTIDE SEQUENCE</scope>
    <source>
        <strain evidence="9">10406</strain>
    </source>
</reference>
<accession>A0A9D1NA85</accession>
<dbReference type="InterPro" id="IPR050572">
    <property type="entry name" value="Fe-S_Ferredoxin"/>
</dbReference>
<comment type="caution">
    <text evidence="9">The sequence shown here is derived from an EMBL/GenBank/DDBJ whole genome shotgun (WGS) entry which is preliminary data.</text>
</comment>
<dbReference type="GO" id="GO:0046872">
    <property type="term" value="F:metal ion binding"/>
    <property type="evidence" value="ECO:0007669"/>
    <property type="project" value="UniProtKB-KW"/>
</dbReference>
<gene>
    <name evidence="9" type="ORF">IAC73_05960</name>
</gene>
<organism evidence="9 10">
    <name type="scientific">Candidatus Limadaptatus stercoripullorum</name>
    <dbReference type="NCBI Taxonomy" id="2840846"/>
    <lineage>
        <taxon>Bacteria</taxon>
        <taxon>Bacillati</taxon>
        <taxon>Bacillota</taxon>
        <taxon>Clostridia</taxon>
        <taxon>Eubacteriales</taxon>
        <taxon>Candidatus Limadaptatus</taxon>
    </lineage>
</organism>
<dbReference type="PANTHER" id="PTHR43687:SF6">
    <property type="entry name" value="L-ASPARTATE SEMIALDEHYDE SULFURTRANSFERASE IRON-SULFUR SUBUNIT"/>
    <property type="match status" value="1"/>
</dbReference>
<dbReference type="GO" id="GO:0051539">
    <property type="term" value="F:4 iron, 4 sulfur cluster binding"/>
    <property type="evidence" value="ECO:0007669"/>
    <property type="project" value="UniProtKB-KW"/>
</dbReference>
<dbReference type="AlphaFoldDB" id="A0A9D1NA85"/>
<reference evidence="9" key="2">
    <citation type="journal article" date="2021" name="PeerJ">
        <title>Extensive microbial diversity within the chicken gut microbiome revealed by metagenomics and culture.</title>
        <authorList>
            <person name="Gilroy R."/>
            <person name="Ravi A."/>
            <person name="Getino M."/>
            <person name="Pursley I."/>
            <person name="Horton D.L."/>
            <person name="Alikhan N.F."/>
            <person name="Baker D."/>
            <person name="Gharbi K."/>
            <person name="Hall N."/>
            <person name="Watson M."/>
            <person name="Adriaenssens E.M."/>
            <person name="Foster-Nyarko E."/>
            <person name="Jarju S."/>
            <person name="Secka A."/>
            <person name="Antonio M."/>
            <person name="Oren A."/>
            <person name="Chaudhuri R.R."/>
            <person name="La Ragione R."/>
            <person name="Hildebrand F."/>
            <person name="Pallen M.J."/>
        </authorList>
    </citation>
    <scope>NUCLEOTIDE SEQUENCE</scope>
    <source>
        <strain evidence="9">10406</strain>
    </source>
</reference>
<dbReference type="InterPro" id="IPR017900">
    <property type="entry name" value="4Fe4S_Fe_S_CS"/>
</dbReference>
<dbReference type="PROSITE" id="PS51379">
    <property type="entry name" value="4FE4S_FER_2"/>
    <property type="match status" value="2"/>
</dbReference>
<keyword evidence="7" id="KW-0411">Iron-sulfur</keyword>
<dbReference type="EMBL" id="DVOE01000088">
    <property type="protein sequence ID" value="HIU99368.1"/>
    <property type="molecule type" value="Genomic_DNA"/>
</dbReference>
<keyword evidence="5" id="KW-0249">Electron transport</keyword>
<dbReference type="NCBIfam" id="NF038196">
    <property type="entry name" value="ferrodoxin_EFR1"/>
    <property type="match status" value="1"/>
</dbReference>
<keyword evidence="2" id="KW-0004">4Fe-4S</keyword>